<dbReference type="Proteomes" id="UP000464374">
    <property type="component" value="Chromosome"/>
</dbReference>
<dbReference type="RefSeq" id="WP_162664519.1">
    <property type="nucleotide sequence ID" value="NZ_CP048020.1"/>
</dbReference>
<reference evidence="1 2" key="1">
    <citation type="submission" date="2020-01" db="EMBL/GenBank/DDBJ databases">
        <title>Complete genome sequence of a human oral phylogroup 1 Treponema sp. strain ATCC 700766, originally isolated from periodontitis dental plaque.</title>
        <authorList>
            <person name="Chan Y."/>
            <person name="Huo Y.-B."/>
            <person name="Yu X.-L."/>
            <person name="Zeng H."/>
            <person name="Leung W.-K."/>
            <person name="Watt R.M."/>
        </authorList>
    </citation>
    <scope>NUCLEOTIDE SEQUENCE [LARGE SCALE GENOMIC DNA]</scope>
    <source>
        <strain evidence="1 2">OMZ 804</strain>
    </source>
</reference>
<dbReference type="EMBL" id="CP048020">
    <property type="protein sequence ID" value="QHX44242.1"/>
    <property type="molecule type" value="Genomic_DNA"/>
</dbReference>
<sequence length="76" mass="8441">MSKWSETLQENTLQHVFYGAVMKDESHNFGIFTELDGKVIIKGIKKDGGIMPVASDETIASFDSISEMINAGWVMD</sequence>
<evidence type="ECO:0000313" key="1">
    <source>
        <dbReference type="EMBL" id="QHX44242.1"/>
    </source>
</evidence>
<evidence type="ECO:0000313" key="2">
    <source>
        <dbReference type="Proteomes" id="UP000464374"/>
    </source>
</evidence>
<dbReference type="AlphaFoldDB" id="A0A6P1Y5Q4"/>
<dbReference type="KEGG" id="trz:GWP43_13160"/>
<gene>
    <name evidence="1" type="ORF">GWP43_13160</name>
</gene>
<accession>A0A6P1Y5Q4</accession>
<protein>
    <submittedName>
        <fullName evidence="1">Uncharacterized protein</fullName>
    </submittedName>
</protein>
<proteinExistence type="predicted"/>
<organism evidence="1 2">
    <name type="scientific">Treponema vincentii</name>
    <dbReference type="NCBI Taxonomy" id="69710"/>
    <lineage>
        <taxon>Bacteria</taxon>
        <taxon>Pseudomonadati</taxon>
        <taxon>Spirochaetota</taxon>
        <taxon>Spirochaetia</taxon>
        <taxon>Spirochaetales</taxon>
        <taxon>Treponemataceae</taxon>
        <taxon>Treponema</taxon>
    </lineage>
</organism>
<name>A0A6P1Y5Q4_9SPIR</name>